<dbReference type="Proteomes" id="UP001292094">
    <property type="component" value="Unassembled WGS sequence"/>
</dbReference>
<keyword evidence="2" id="KW-1185">Reference proteome</keyword>
<dbReference type="AlphaFoldDB" id="A0AAE1U8I2"/>
<name>A0AAE1U8I2_9EUCA</name>
<reference evidence="1" key="1">
    <citation type="submission" date="2023-11" db="EMBL/GenBank/DDBJ databases">
        <title>Genome assemblies of two species of porcelain crab, Petrolisthes cinctipes and Petrolisthes manimaculis (Anomura: Porcellanidae).</title>
        <authorList>
            <person name="Angst P."/>
        </authorList>
    </citation>
    <scope>NUCLEOTIDE SEQUENCE</scope>
    <source>
        <strain evidence="1">PB745_02</strain>
        <tissue evidence="1">Gill</tissue>
    </source>
</reference>
<protein>
    <submittedName>
        <fullName evidence="1">Uncharacterized protein</fullName>
    </submittedName>
</protein>
<dbReference type="EMBL" id="JAWZYT010001672">
    <property type="protein sequence ID" value="KAK4310130.1"/>
    <property type="molecule type" value="Genomic_DNA"/>
</dbReference>
<proteinExistence type="predicted"/>
<organism evidence="1 2">
    <name type="scientific">Petrolisthes manimaculis</name>
    <dbReference type="NCBI Taxonomy" id="1843537"/>
    <lineage>
        <taxon>Eukaryota</taxon>
        <taxon>Metazoa</taxon>
        <taxon>Ecdysozoa</taxon>
        <taxon>Arthropoda</taxon>
        <taxon>Crustacea</taxon>
        <taxon>Multicrustacea</taxon>
        <taxon>Malacostraca</taxon>
        <taxon>Eumalacostraca</taxon>
        <taxon>Eucarida</taxon>
        <taxon>Decapoda</taxon>
        <taxon>Pleocyemata</taxon>
        <taxon>Anomura</taxon>
        <taxon>Galatheoidea</taxon>
        <taxon>Porcellanidae</taxon>
        <taxon>Petrolisthes</taxon>
    </lineage>
</organism>
<sequence length="132" mass="14413">MEDEGGDDVRVDLPYTHLRCRGRGATRVSQEYLGGPRTDHFIRRYPEGGEGCDDEGEASTVGLSYQQRADVCTTRGHATPTFQEVSEASRRGGLLLGRAWLPFMFPPCSSPRTRPASPRPALPCPALMSACS</sequence>
<evidence type="ECO:0000313" key="1">
    <source>
        <dbReference type="EMBL" id="KAK4310130.1"/>
    </source>
</evidence>
<accession>A0AAE1U8I2</accession>
<evidence type="ECO:0000313" key="2">
    <source>
        <dbReference type="Proteomes" id="UP001292094"/>
    </source>
</evidence>
<comment type="caution">
    <text evidence="1">The sequence shown here is derived from an EMBL/GenBank/DDBJ whole genome shotgun (WGS) entry which is preliminary data.</text>
</comment>
<gene>
    <name evidence="1" type="ORF">Pmani_018286</name>
</gene>